<evidence type="ECO:0000256" key="1">
    <source>
        <dbReference type="ARBA" id="ARBA00004123"/>
    </source>
</evidence>
<dbReference type="SUPFAM" id="SSF46689">
    <property type="entry name" value="Homeodomain-like"/>
    <property type="match status" value="1"/>
</dbReference>
<evidence type="ECO:0000256" key="2">
    <source>
        <dbReference type="ARBA" id="ARBA00023015"/>
    </source>
</evidence>
<evidence type="ECO:0000313" key="8">
    <source>
        <dbReference type="EMBL" id="KAF3520788.1"/>
    </source>
</evidence>
<dbReference type="CDD" id="cd00086">
    <property type="entry name" value="homeodomain"/>
    <property type="match status" value="1"/>
</dbReference>
<keyword evidence="4 5" id="KW-0238">DNA-binding</keyword>
<accession>A0ABQ7B3G4</accession>
<dbReference type="InterPro" id="IPR001356">
    <property type="entry name" value="HD"/>
</dbReference>
<evidence type="ECO:0000259" key="7">
    <source>
        <dbReference type="PROSITE" id="PS50071"/>
    </source>
</evidence>
<dbReference type="PROSITE" id="PS50071">
    <property type="entry name" value="HOMEOBOX_2"/>
    <property type="match status" value="1"/>
</dbReference>
<dbReference type="SMART" id="SM00389">
    <property type="entry name" value="HOX"/>
    <property type="match status" value="1"/>
</dbReference>
<keyword evidence="9" id="KW-1185">Reference proteome</keyword>
<dbReference type="EMBL" id="QGKV02001556">
    <property type="protein sequence ID" value="KAF3520788.1"/>
    <property type="molecule type" value="Genomic_DNA"/>
</dbReference>
<evidence type="ECO:0000256" key="5">
    <source>
        <dbReference type="RuleBase" id="RU000682"/>
    </source>
</evidence>
<dbReference type="Proteomes" id="UP000266723">
    <property type="component" value="Unassembled WGS sequence"/>
</dbReference>
<gene>
    <name evidence="8" type="ORF">DY000_02062702</name>
</gene>
<dbReference type="Pfam" id="PF00046">
    <property type="entry name" value="Homeodomain"/>
    <property type="match status" value="1"/>
</dbReference>
<keyword evidence="3" id="KW-0804">Transcription</keyword>
<keyword evidence="6" id="KW-1133">Transmembrane helix</keyword>
<evidence type="ECO:0000256" key="6">
    <source>
        <dbReference type="SAM" id="Phobius"/>
    </source>
</evidence>
<dbReference type="PANTHER" id="PTHR45714">
    <property type="entry name" value="HOMEOBOX-LEUCINE ZIPPER PROTEIN HAT14"/>
    <property type="match status" value="1"/>
</dbReference>
<dbReference type="Gene3D" id="1.10.10.60">
    <property type="entry name" value="Homeodomain-like"/>
    <property type="match status" value="1"/>
</dbReference>
<keyword evidence="4 5" id="KW-0539">Nucleus</keyword>
<feature type="domain" description="Homeobox" evidence="7">
    <location>
        <begin position="36"/>
        <end position="96"/>
    </location>
</feature>
<evidence type="ECO:0000256" key="4">
    <source>
        <dbReference type="PROSITE-ProRule" id="PRU00108"/>
    </source>
</evidence>
<dbReference type="InterPro" id="IPR009057">
    <property type="entry name" value="Homeodomain-like_sf"/>
</dbReference>
<protein>
    <recommendedName>
        <fullName evidence="7">Homeobox domain-containing protein</fullName>
    </recommendedName>
</protein>
<evidence type="ECO:0000313" key="9">
    <source>
        <dbReference type="Proteomes" id="UP000266723"/>
    </source>
</evidence>
<feature type="DNA-binding region" description="Homeobox" evidence="4">
    <location>
        <begin position="38"/>
        <end position="97"/>
    </location>
</feature>
<keyword evidence="6" id="KW-0812">Transmembrane</keyword>
<feature type="transmembrane region" description="Helical" evidence="6">
    <location>
        <begin position="93"/>
        <end position="110"/>
    </location>
</feature>
<feature type="transmembrane region" description="Helical" evidence="6">
    <location>
        <begin position="116"/>
        <end position="137"/>
    </location>
</feature>
<dbReference type="PANTHER" id="PTHR45714:SF13">
    <property type="entry name" value="HOMEOBOX-LEUCINE ZIPPER PROTEIN ATHB-X"/>
    <property type="match status" value="1"/>
</dbReference>
<dbReference type="InterPro" id="IPR050762">
    <property type="entry name" value="HD-ZIP_Homeobox_LZ_Class_II"/>
</dbReference>
<keyword evidence="6" id="KW-0472">Membrane</keyword>
<comment type="subcellular location">
    <subcellularLocation>
        <location evidence="1 4 5">Nucleus</location>
    </subcellularLocation>
</comment>
<comment type="caution">
    <text evidence="8">The sequence shown here is derived from an EMBL/GenBank/DDBJ whole genome shotgun (WGS) entry which is preliminary data.</text>
</comment>
<reference evidence="8 9" key="1">
    <citation type="journal article" date="2020" name="BMC Genomics">
        <title>Intraspecific diversification of the crop wild relative Brassica cretica Lam. using demographic model selection.</title>
        <authorList>
            <person name="Kioukis A."/>
            <person name="Michalopoulou V.A."/>
            <person name="Briers L."/>
            <person name="Pirintsos S."/>
            <person name="Studholme D.J."/>
            <person name="Pavlidis P."/>
            <person name="Sarris P.F."/>
        </authorList>
    </citation>
    <scope>NUCLEOTIDE SEQUENCE [LARGE SCALE GENOMIC DNA]</scope>
    <source>
        <strain evidence="9">cv. PFS-1207/04</strain>
    </source>
</reference>
<keyword evidence="2" id="KW-0805">Transcription regulation</keyword>
<proteinExistence type="predicted"/>
<sequence length="140" mass="16671">MVRDLDINQTPKTEEDRGWIMIGTTPHINEEDENLGGRPRKKLRLTKEQSHLLEESFIQNHTLTPKQKQELAILLKLSQRQVEVWFQNRRARYVLRSTAFVYCIVCLYKSCGIYNFISYKIVLLHIYIYGDACFFFVEIR</sequence>
<name>A0ABQ7B3G4_BRACR</name>
<keyword evidence="4 5" id="KW-0371">Homeobox</keyword>
<organism evidence="8 9">
    <name type="scientific">Brassica cretica</name>
    <name type="common">Mustard</name>
    <dbReference type="NCBI Taxonomy" id="69181"/>
    <lineage>
        <taxon>Eukaryota</taxon>
        <taxon>Viridiplantae</taxon>
        <taxon>Streptophyta</taxon>
        <taxon>Embryophyta</taxon>
        <taxon>Tracheophyta</taxon>
        <taxon>Spermatophyta</taxon>
        <taxon>Magnoliopsida</taxon>
        <taxon>eudicotyledons</taxon>
        <taxon>Gunneridae</taxon>
        <taxon>Pentapetalae</taxon>
        <taxon>rosids</taxon>
        <taxon>malvids</taxon>
        <taxon>Brassicales</taxon>
        <taxon>Brassicaceae</taxon>
        <taxon>Brassiceae</taxon>
        <taxon>Brassica</taxon>
    </lineage>
</organism>
<evidence type="ECO:0000256" key="3">
    <source>
        <dbReference type="ARBA" id="ARBA00023163"/>
    </source>
</evidence>